<dbReference type="AlphaFoldDB" id="A0A4Z0Y8Y7"/>
<dbReference type="NCBIfam" id="TIGR04518">
    <property type="entry name" value="ECF_S_folT_fam"/>
    <property type="match status" value="1"/>
</dbReference>
<organism evidence="2 3">
    <name type="scientific">Caproiciproducens galactitolivorans</name>
    <dbReference type="NCBI Taxonomy" id="642589"/>
    <lineage>
        <taxon>Bacteria</taxon>
        <taxon>Bacillati</taxon>
        <taxon>Bacillota</taxon>
        <taxon>Clostridia</taxon>
        <taxon>Eubacteriales</taxon>
        <taxon>Acutalibacteraceae</taxon>
        <taxon>Caproiciproducens</taxon>
    </lineage>
</organism>
<dbReference type="Gene3D" id="1.10.1760.20">
    <property type="match status" value="1"/>
</dbReference>
<reference evidence="2 3" key="1">
    <citation type="submission" date="2019-04" db="EMBL/GenBank/DDBJ databases">
        <authorList>
            <person name="Poehlein A."/>
            <person name="Bengelsdorf F.R."/>
            <person name="Duerre P."/>
            <person name="Daniel R."/>
        </authorList>
    </citation>
    <scope>NUCLEOTIDE SEQUENCE [LARGE SCALE GENOMIC DNA]</scope>
    <source>
        <strain evidence="2 3">BS-1</strain>
    </source>
</reference>
<feature type="transmembrane region" description="Helical" evidence="1">
    <location>
        <begin position="49"/>
        <end position="73"/>
    </location>
</feature>
<dbReference type="EMBL" id="SRMQ01000011">
    <property type="protein sequence ID" value="TGJ75731.1"/>
    <property type="molecule type" value="Genomic_DNA"/>
</dbReference>
<name>A0A4Z0Y8Y7_9FIRM</name>
<keyword evidence="3" id="KW-1185">Reference proteome</keyword>
<evidence type="ECO:0000313" key="3">
    <source>
        <dbReference type="Proteomes" id="UP000297714"/>
    </source>
</evidence>
<dbReference type="InterPro" id="IPR024529">
    <property type="entry name" value="ECF_trnsprt_substrate-spec"/>
</dbReference>
<keyword evidence="1" id="KW-0812">Transmembrane</keyword>
<keyword evidence="1" id="KW-1133">Transmembrane helix</keyword>
<keyword evidence="1" id="KW-0472">Membrane</keyword>
<feature type="transmembrane region" description="Helical" evidence="1">
    <location>
        <begin position="20"/>
        <end position="42"/>
    </location>
</feature>
<dbReference type="GO" id="GO:0022857">
    <property type="term" value="F:transmembrane transporter activity"/>
    <property type="evidence" value="ECO:0007669"/>
    <property type="project" value="InterPro"/>
</dbReference>
<proteinExistence type="predicted"/>
<dbReference type="OrthoDB" id="4624at2"/>
<evidence type="ECO:0000256" key="1">
    <source>
        <dbReference type="SAM" id="Phobius"/>
    </source>
</evidence>
<accession>A0A4Z0Y8Y7</accession>
<protein>
    <submittedName>
        <fullName evidence="2">Folate transporter FolT</fullName>
    </submittedName>
</protein>
<dbReference type="RefSeq" id="WP_135660585.1">
    <property type="nucleotide sequence ID" value="NZ_JAJUFJ010000003.1"/>
</dbReference>
<dbReference type="InterPro" id="IPR030949">
    <property type="entry name" value="ECF_S_folate_fam"/>
</dbReference>
<comment type="caution">
    <text evidence="2">The sequence shown here is derived from an EMBL/GenBank/DDBJ whole genome shotgun (WGS) entry which is preliminary data.</text>
</comment>
<feature type="transmembrane region" description="Helical" evidence="1">
    <location>
        <begin position="85"/>
        <end position="104"/>
    </location>
</feature>
<feature type="transmembrane region" description="Helical" evidence="1">
    <location>
        <begin position="151"/>
        <end position="172"/>
    </location>
</feature>
<evidence type="ECO:0000313" key="2">
    <source>
        <dbReference type="EMBL" id="TGJ75731.1"/>
    </source>
</evidence>
<dbReference type="Pfam" id="PF12822">
    <property type="entry name" value="ECF_trnsprt"/>
    <property type="match status" value="1"/>
</dbReference>
<sequence>MYTFFQSVKQSAEELKNASTIAVCGLLIALNVVLGLFSIVISNVLQIRFSFLAIAVSGALYGPLVGGIVGAVSDLVNFVVRPTGPFIPGFTLDAFLTGFIYALVLYKKKITVKQVFAANTVVMLVINIFLSTIWLSLAYGKAFYAIVSARIIKNLIMLPINTGMLYVVIRFIEKVPSFRFGKQRR</sequence>
<gene>
    <name evidence="2" type="primary">folT</name>
    <name evidence="2" type="ORF">CAGA_21090</name>
</gene>
<dbReference type="Proteomes" id="UP000297714">
    <property type="component" value="Unassembled WGS sequence"/>
</dbReference>
<feature type="transmembrane region" description="Helical" evidence="1">
    <location>
        <begin position="116"/>
        <end position="139"/>
    </location>
</feature>